<dbReference type="Gene3D" id="2.60.120.10">
    <property type="entry name" value="Jelly Rolls"/>
    <property type="match status" value="1"/>
</dbReference>
<name>A0A7X1FRB1_9SPHN</name>
<dbReference type="InterPro" id="IPR011051">
    <property type="entry name" value="RmlC_Cupin_sf"/>
</dbReference>
<evidence type="ECO:0000259" key="2">
    <source>
        <dbReference type="Pfam" id="PF07883"/>
    </source>
</evidence>
<sequence>MNRFLIAASLAAMAPAPAMAQDAPGAPGAYVTAGQIAAARARAVAGVRPGHGTSSQALMTYGPYTAKLEYHTGPNIANAHPGQAELFQALEGSGAMVTGGTIVRSGESSSIVGGTERRIAAGDVFIVPEGMPHWFPRVDGHLVMISVMLPAPAPITAITTK</sequence>
<keyword evidence="1" id="KW-0732">Signal</keyword>
<dbReference type="EMBL" id="JACLAW010000005">
    <property type="protein sequence ID" value="MBC2665540.1"/>
    <property type="molecule type" value="Genomic_DNA"/>
</dbReference>
<feature type="chain" id="PRO_5030668467" evidence="1">
    <location>
        <begin position="21"/>
        <end position="161"/>
    </location>
</feature>
<comment type="caution">
    <text evidence="3">The sequence shown here is derived from an EMBL/GenBank/DDBJ whole genome shotgun (WGS) entry which is preliminary data.</text>
</comment>
<dbReference type="RefSeq" id="WP_185663791.1">
    <property type="nucleotide sequence ID" value="NZ_JACLAW010000005.1"/>
</dbReference>
<dbReference type="InterPro" id="IPR013096">
    <property type="entry name" value="Cupin_2"/>
</dbReference>
<organism evidence="3 4">
    <name type="scientific">Novosphingobium flavum</name>
    <dbReference type="NCBI Taxonomy" id="1778672"/>
    <lineage>
        <taxon>Bacteria</taxon>
        <taxon>Pseudomonadati</taxon>
        <taxon>Pseudomonadota</taxon>
        <taxon>Alphaproteobacteria</taxon>
        <taxon>Sphingomonadales</taxon>
        <taxon>Sphingomonadaceae</taxon>
        <taxon>Novosphingobium</taxon>
    </lineage>
</organism>
<evidence type="ECO:0000313" key="4">
    <source>
        <dbReference type="Proteomes" id="UP000566813"/>
    </source>
</evidence>
<feature type="domain" description="Cupin type-2" evidence="2">
    <location>
        <begin position="102"/>
        <end position="147"/>
    </location>
</feature>
<feature type="signal peptide" evidence="1">
    <location>
        <begin position="1"/>
        <end position="20"/>
    </location>
</feature>
<dbReference type="AlphaFoldDB" id="A0A7X1FRB1"/>
<keyword evidence="4" id="KW-1185">Reference proteome</keyword>
<dbReference type="Proteomes" id="UP000566813">
    <property type="component" value="Unassembled WGS sequence"/>
</dbReference>
<reference evidence="3 4" key="1">
    <citation type="submission" date="2020-08" db="EMBL/GenBank/DDBJ databases">
        <title>The genome sequence of type strain Novosphingobium flavum NBRC 111647.</title>
        <authorList>
            <person name="Liu Y."/>
        </authorList>
    </citation>
    <scope>NUCLEOTIDE SEQUENCE [LARGE SCALE GENOMIC DNA]</scope>
    <source>
        <strain evidence="3 4">NBRC 111647</strain>
    </source>
</reference>
<protein>
    <submittedName>
        <fullName evidence="3">Cupin domain-containing protein</fullName>
    </submittedName>
</protein>
<evidence type="ECO:0000256" key="1">
    <source>
        <dbReference type="SAM" id="SignalP"/>
    </source>
</evidence>
<evidence type="ECO:0000313" key="3">
    <source>
        <dbReference type="EMBL" id="MBC2665540.1"/>
    </source>
</evidence>
<accession>A0A7X1FRB1</accession>
<dbReference type="SUPFAM" id="SSF51182">
    <property type="entry name" value="RmlC-like cupins"/>
    <property type="match status" value="1"/>
</dbReference>
<proteinExistence type="predicted"/>
<dbReference type="Pfam" id="PF07883">
    <property type="entry name" value="Cupin_2"/>
    <property type="match status" value="1"/>
</dbReference>
<dbReference type="InterPro" id="IPR014710">
    <property type="entry name" value="RmlC-like_jellyroll"/>
</dbReference>
<gene>
    <name evidence="3" type="ORF">H7F51_08395</name>
</gene>